<dbReference type="Pfam" id="PF07004">
    <property type="entry name" value="SHIPPO-rpt"/>
    <property type="match status" value="2"/>
</dbReference>
<keyword evidence="3" id="KW-1185">Reference proteome</keyword>
<evidence type="ECO:0000256" key="1">
    <source>
        <dbReference type="SAM" id="MobiDB-lite"/>
    </source>
</evidence>
<evidence type="ECO:0000313" key="2">
    <source>
        <dbReference type="EMBL" id="KAG5275673.1"/>
    </source>
</evidence>
<dbReference type="InterPro" id="IPR010736">
    <property type="entry name" value="SHIPPO-rpt"/>
</dbReference>
<evidence type="ECO:0008006" key="4">
    <source>
        <dbReference type="Google" id="ProtNLM"/>
    </source>
</evidence>
<evidence type="ECO:0000313" key="3">
    <source>
        <dbReference type="Proteomes" id="UP000823561"/>
    </source>
</evidence>
<feature type="region of interest" description="Disordered" evidence="1">
    <location>
        <begin position="53"/>
        <end position="73"/>
    </location>
</feature>
<accession>A0AAV6GKC3</accession>
<dbReference type="PANTHER" id="PTHR34914">
    <property type="entry name" value="LYMPHOCYTE EXPANSION MOLECULE"/>
    <property type="match status" value="1"/>
</dbReference>
<dbReference type="EMBL" id="JADWDJ010000009">
    <property type="protein sequence ID" value="KAG5275673.1"/>
    <property type="molecule type" value="Genomic_DNA"/>
</dbReference>
<dbReference type="PANTHER" id="PTHR34914:SF1">
    <property type="entry name" value="LYMPHOCYTE EXPANSION MOLECULE"/>
    <property type="match status" value="1"/>
</dbReference>
<comment type="caution">
    <text evidence="2">The sequence shown here is derived from an EMBL/GenBank/DDBJ whole genome shotgun (WGS) entry which is preliminary data.</text>
</comment>
<gene>
    <name evidence="2" type="ORF">AALO_G00123270</name>
</gene>
<protein>
    <recommendedName>
        <fullName evidence="4">Lymphocyte expansion molecule</fullName>
    </recommendedName>
</protein>
<dbReference type="InterPro" id="IPR033557">
    <property type="entry name" value="CIMAP2"/>
</dbReference>
<organism evidence="2 3">
    <name type="scientific">Alosa alosa</name>
    <name type="common">allis shad</name>
    <dbReference type="NCBI Taxonomy" id="278164"/>
    <lineage>
        <taxon>Eukaryota</taxon>
        <taxon>Metazoa</taxon>
        <taxon>Chordata</taxon>
        <taxon>Craniata</taxon>
        <taxon>Vertebrata</taxon>
        <taxon>Euteleostomi</taxon>
        <taxon>Actinopterygii</taxon>
        <taxon>Neopterygii</taxon>
        <taxon>Teleostei</taxon>
        <taxon>Clupei</taxon>
        <taxon>Clupeiformes</taxon>
        <taxon>Clupeoidei</taxon>
        <taxon>Clupeidae</taxon>
        <taxon>Alosa</taxon>
    </lineage>
</organism>
<reference evidence="2" key="1">
    <citation type="submission" date="2020-10" db="EMBL/GenBank/DDBJ databases">
        <title>Chromosome-scale genome assembly of the Allis shad, Alosa alosa.</title>
        <authorList>
            <person name="Margot Z."/>
            <person name="Christophe K."/>
            <person name="Cabau C."/>
            <person name="Louis A."/>
            <person name="Berthelot C."/>
            <person name="Parey E."/>
            <person name="Roest Crollius H."/>
            <person name="Montfort J."/>
            <person name="Robinson-Rechavi M."/>
            <person name="Bucao C."/>
            <person name="Bouchez O."/>
            <person name="Gislard M."/>
            <person name="Lluch J."/>
            <person name="Milhes M."/>
            <person name="Lampietro C."/>
            <person name="Lopez Roques C."/>
            <person name="Donnadieu C."/>
            <person name="Braasch I."/>
            <person name="Desvignes T."/>
            <person name="Postlethwait J."/>
            <person name="Bobe J."/>
            <person name="Guiguen Y."/>
        </authorList>
    </citation>
    <scope>NUCLEOTIDE SEQUENCE</scope>
    <source>
        <strain evidence="2">M-15738</strain>
        <tissue evidence="2">Blood</tissue>
    </source>
</reference>
<dbReference type="Proteomes" id="UP000823561">
    <property type="component" value="Chromosome 9"/>
</dbReference>
<dbReference type="AlphaFoldDB" id="A0AAV6GKC3"/>
<name>A0AAV6GKC3_9TELE</name>
<proteinExistence type="predicted"/>
<sequence>MLQLVQKRMAEKKFKGAPFGTQAARFDVSAVHPANKRVGTYTEIPYCKKMTSESERNLGPGTYNPDISDFGPRAIQERTKGPGWRRALEMARQAQMPGLLYREAWDNKHLLKAKVGPGTYKTTDFIEELNKKPGSIRGVCDSREERFPETRCWTPGPGTYAIGAKAEKRVKSAGTRPSIVFGSGIERFTEGEVEVGLSPGTYDMKGSIDLVLNSSTGKRGPYDLFTGPRNKPICSGYFAAPKIVNLNPGQYTKEMPRFGEDLEKPAKRKHGVFGTLEQYPAVPTDRIFHSTQSHCKRSATSPGPGWYEVTPVSRPGSRSAPPFLSSAPRVSKRAERLQMGGQHSVIGPGNYNILDKNRNNIRGHQCVFISETQRYLHCPNRDKYIQERLRPVNARMARRAFTATT</sequence>